<dbReference type="EMBL" id="JAPTMU010000018">
    <property type="protein sequence ID" value="KAJ4927838.1"/>
    <property type="molecule type" value="Genomic_DNA"/>
</dbReference>
<protein>
    <recommendedName>
        <fullName evidence="3">Reverse transcriptase domain-containing protein</fullName>
    </recommendedName>
</protein>
<keyword evidence="2" id="KW-1185">Reference proteome</keyword>
<sequence>MHADNRQYTWLWPPGWGGLWSRSSTGTCVPGRSMVDNVHLIRDVLEVSSSLAINTGLISLDQEKAFDRVEHSFLWKVKEKFGFSAGFIAKIK</sequence>
<evidence type="ECO:0000313" key="1">
    <source>
        <dbReference type="EMBL" id="KAJ4927838.1"/>
    </source>
</evidence>
<dbReference type="PANTHER" id="PTHR19446">
    <property type="entry name" value="REVERSE TRANSCRIPTASES"/>
    <property type="match status" value="1"/>
</dbReference>
<comment type="caution">
    <text evidence="1">The sequence shown here is derived from an EMBL/GenBank/DDBJ whole genome shotgun (WGS) entry which is preliminary data.</text>
</comment>
<evidence type="ECO:0008006" key="3">
    <source>
        <dbReference type="Google" id="ProtNLM"/>
    </source>
</evidence>
<feature type="non-terminal residue" evidence="1">
    <location>
        <position position="92"/>
    </location>
</feature>
<organism evidence="1 2">
    <name type="scientific">Pogonophryne albipinna</name>
    <dbReference type="NCBI Taxonomy" id="1090488"/>
    <lineage>
        <taxon>Eukaryota</taxon>
        <taxon>Metazoa</taxon>
        <taxon>Chordata</taxon>
        <taxon>Craniata</taxon>
        <taxon>Vertebrata</taxon>
        <taxon>Euteleostomi</taxon>
        <taxon>Actinopterygii</taxon>
        <taxon>Neopterygii</taxon>
        <taxon>Teleostei</taxon>
        <taxon>Neoteleostei</taxon>
        <taxon>Acanthomorphata</taxon>
        <taxon>Eupercaria</taxon>
        <taxon>Perciformes</taxon>
        <taxon>Notothenioidei</taxon>
        <taxon>Pogonophryne</taxon>
    </lineage>
</organism>
<proteinExistence type="predicted"/>
<reference evidence="1" key="1">
    <citation type="submission" date="2022-11" db="EMBL/GenBank/DDBJ databases">
        <title>Chromosome-level genome of Pogonophryne albipinna.</title>
        <authorList>
            <person name="Jo E."/>
        </authorList>
    </citation>
    <scope>NUCLEOTIDE SEQUENCE</scope>
    <source>
        <strain evidence="1">SGF0006</strain>
        <tissue evidence="1">Muscle</tissue>
    </source>
</reference>
<name>A0AAD6FBW3_9TELE</name>
<gene>
    <name evidence="1" type="ORF">JOQ06_015640</name>
</gene>
<dbReference type="Proteomes" id="UP001219934">
    <property type="component" value="Unassembled WGS sequence"/>
</dbReference>
<evidence type="ECO:0000313" key="2">
    <source>
        <dbReference type="Proteomes" id="UP001219934"/>
    </source>
</evidence>
<accession>A0AAD6FBW3</accession>
<dbReference type="AlphaFoldDB" id="A0AAD6FBW3"/>